<dbReference type="GO" id="GO:0016787">
    <property type="term" value="F:hydrolase activity"/>
    <property type="evidence" value="ECO:0007669"/>
    <property type="project" value="UniProtKB-KW"/>
</dbReference>
<dbReference type="SUPFAM" id="SSF55811">
    <property type="entry name" value="Nudix"/>
    <property type="match status" value="1"/>
</dbReference>
<dbReference type="RefSeq" id="WP_266122073.1">
    <property type="nucleotide sequence ID" value="NZ_JAJHNU010000001.1"/>
</dbReference>
<comment type="caution">
    <text evidence="4">The sequence shown here is derived from an EMBL/GenBank/DDBJ whole genome shotgun (WGS) entry which is preliminary data.</text>
</comment>
<dbReference type="InterPro" id="IPR015797">
    <property type="entry name" value="NUDIX_hydrolase-like_dom_sf"/>
</dbReference>
<dbReference type="InterPro" id="IPR020084">
    <property type="entry name" value="NUDIX_hydrolase_CS"/>
</dbReference>
<evidence type="ECO:0000256" key="2">
    <source>
        <dbReference type="ARBA" id="ARBA00022801"/>
    </source>
</evidence>
<reference evidence="4" key="1">
    <citation type="submission" date="2021-11" db="EMBL/GenBank/DDBJ databases">
        <title>Draft genome sequence of Alcaligenes endophyticus type strain CCUG 75668T.</title>
        <authorList>
            <person name="Salva-Serra F."/>
            <person name="Duran R.E."/>
            <person name="Seeger M."/>
            <person name="Moore E.R.B."/>
            <person name="Jaen-Luchoro D."/>
        </authorList>
    </citation>
    <scope>NUCLEOTIDE SEQUENCE</scope>
    <source>
        <strain evidence="4">CCUG 75668</strain>
    </source>
</reference>
<gene>
    <name evidence="4" type="ORF">LMS43_04900</name>
</gene>
<keyword evidence="5" id="KW-1185">Reference proteome</keyword>
<dbReference type="Gene3D" id="3.90.79.10">
    <property type="entry name" value="Nucleoside Triphosphate Pyrophosphohydrolase"/>
    <property type="match status" value="1"/>
</dbReference>
<proteinExistence type="predicted"/>
<name>A0ABT8EH64_9BURK</name>
<dbReference type="InterPro" id="IPR029401">
    <property type="entry name" value="Nudix_N"/>
</dbReference>
<dbReference type="Gene3D" id="2.20.70.10">
    <property type="match status" value="1"/>
</dbReference>
<comment type="cofactor">
    <cofactor evidence="1">
        <name>Mg(2+)</name>
        <dbReference type="ChEBI" id="CHEBI:18420"/>
    </cofactor>
</comment>
<dbReference type="Pfam" id="PF00293">
    <property type="entry name" value="NUDIX"/>
    <property type="match status" value="1"/>
</dbReference>
<organism evidence="4 5">
    <name type="scientific">Alcaligenes endophyticus</name>
    <dbReference type="NCBI Taxonomy" id="1929088"/>
    <lineage>
        <taxon>Bacteria</taxon>
        <taxon>Pseudomonadati</taxon>
        <taxon>Pseudomonadota</taxon>
        <taxon>Betaproteobacteria</taxon>
        <taxon>Burkholderiales</taxon>
        <taxon>Alcaligenaceae</taxon>
        <taxon>Alcaligenes</taxon>
    </lineage>
</organism>
<accession>A0ABT8EH64</accession>
<dbReference type="PROSITE" id="PS51462">
    <property type="entry name" value="NUDIX"/>
    <property type="match status" value="1"/>
</dbReference>
<protein>
    <submittedName>
        <fullName evidence="4">NUDIX hydrolase</fullName>
    </submittedName>
</protein>
<evidence type="ECO:0000313" key="4">
    <source>
        <dbReference type="EMBL" id="MDN4120623.1"/>
    </source>
</evidence>
<evidence type="ECO:0000259" key="3">
    <source>
        <dbReference type="PROSITE" id="PS51462"/>
    </source>
</evidence>
<keyword evidence="2 4" id="KW-0378">Hydrolase</keyword>
<dbReference type="Proteomes" id="UP001168613">
    <property type="component" value="Unassembled WGS sequence"/>
</dbReference>
<dbReference type="CDD" id="cd04511">
    <property type="entry name" value="NUDIX_Hydrolase"/>
    <property type="match status" value="1"/>
</dbReference>
<dbReference type="PANTHER" id="PTHR43222">
    <property type="entry name" value="NUDIX HYDROLASE 23"/>
    <property type="match status" value="1"/>
</dbReference>
<dbReference type="InterPro" id="IPR000086">
    <property type="entry name" value="NUDIX_hydrolase_dom"/>
</dbReference>
<dbReference type="EMBL" id="JAJHNU010000001">
    <property type="protein sequence ID" value="MDN4120623.1"/>
    <property type="molecule type" value="Genomic_DNA"/>
</dbReference>
<evidence type="ECO:0000256" key="1">
    <source>
        <dbReference type="ARBA" id="ARBA00001946"/>
    </source>
</evidence>
<sequence length="198" mass="22466">MTQPQPPVPSFYFPAPRSQTYCSQCGSKLSRLIPDDDNRMRDVCTHCGAVHYQNPRNVVGIVPIWENKILLCRRAIEPRFNTWTLPAGFMELNETLSEGALREMNEEAGALVELGQLFTVISVPYAEQVHVYYLAKVLSPALDPGPETLEARFFELDEIPWDQLAFRTVSATLERYLTDQKNGQFGIHEFDMAPQTSV</sequence>
<evidence type="ECO:0000313" key="5">
    <source>
        <dbReference type="Proteomes" id="UP001168613"/>
    </source>
</evidence>
<feature type="domain" description="Nudix hydrolase" evidence="3">
    <location>
        <begin position="54"/>
        <end position="177"/>
    </location>
</feature>
<dbReference type="PANTHER" id="PTHR43222:SF2">
    <property type="entry name" value="NUDIX HYDROLASE 23, CHLOROPLASTIC"/>
    <property type="match status" value="1"/>
</dbReference>
<dbReference type="PROSITE" id="PS00893">
    <property type="entry name" value="NUDIX_BOX"/>
    <property type="match status" value="1"/>
</dbReference>
<dbReference type="Pfam" id="PF14803">
    <property type="entry name" value="Zn_ribbon_Nudix"/>
    <property type="match status" value="1"/>
</dbReference>